<organism evidence="9 10">
    <name type="scientific">Vitis vinifera</name>
    <name type="common">Grape</name>
    <dbReference type="NCBI Taxonomy" id="29760"/>
    <lineage>
        <taxon>Eukaryota</taxon>
        <taxon>Viridiplantae</taxon>
        <taxon>Streptophyta</taxon>
        <taxon>Embryophyta</taxon>
        <taxon>Tracheophyta</taxon>
        <taxon>Spermatophyta</taxon>
        <taxon>Magnoliopsida</taxon>
        <taxon>eudicotyledons</taxon>
        <taxon>Gunneridae</taxon>
        <taxon>Pentapetalae</taxon>
        <taxon>rosids</taxon>
        <taxon>Vitales</taxon>
        <taxon>Vitaceae</taxon>
        <taxon>Viteae</taxon>
        <taxon>Vitis</taxon>
    </lineage>
</organism>
<evidence type="ECO:0000256" key="7">
    <source>
        <dbReference type="RuleBase" id="RU365081"/>
    </source>
</evidence>
<dbReference type="Gene3D" id="3.30.70.330">
    <property type="match status" value="1"/>
</dbReference>
<dbReference type="SUPFAM" id="SSF54928">
    <property type="entry name" value="RNA-binding domain, RBD"/>
    <property type="match status" value="1"/>
</dbReference>
<dbReference type="InterPro" id="IPR035979">
    <property type="entry name" value="RBD_domain_sf"/>
</dbReference>
<reference evidence="9 10" key="1">
    <citation type="journal article" date="2018" name="PLoS Genet.">
        <title>Population sequencing reveals clonal diversity and ancestral inbreeding in the grapevine cultivar Chardonnay.</title>
        <authorList>
            <person name="Roach M.J."/>
            <person name="Johnson D.L."/>
            <person name="Bohlmann J."/>
            <person name="van Vuuren H.J."/>
            <person name="Jones S.J."/>
            <person name="Pretorius I.S."/>
            <person name="Schmidt S.A."/>
            <person name="Borneman A.R."/>
        </authorList>
    </citation>
    <scope>NUCLEOTIDE SEQUENCE [LARGE SCALE GENOMIC DNA]</scope>
    <source>
        <strain evidence="10">cv. Chardonnay</strain>
        <tissue evidence="9">Leaf</tissue>
    </source>
</reference>
<evidence type="ECO:0000256" key="2">
    <source>
        <dbReference type="ARBA" id="ARBA00004123"/>
    </source>
</evidence>
<dbReference type="InterPro" id="IPR000504">
    <property type="entry name" value="RRM_dom"/>
</dbReference>
<keyword evidence="4 7" id="KW-0413">Isomerase</keyword>
<dbReference type="PROSITE" id="PS50102">
    <property type="entry name" value="RRM"/>
    <property type="match status" value="1"/>
</dbReference>
<comment type="subcellular location">
    <subcellularLocation>
        <location evidence="2 7">Nucleus</location>
    </subcellularLocation>
</comment>
<gene>
    <name evidence="9" type="primary">CYP59_1</name>
    <name evidence="9" type="ORF">CK203_082209</name>
</gene>
<evidence type="ECO:0000259" key="8">
    <source>
        <dbReference type="PROSITE" id="PS50102"/>
    </source>
</evidence>
<evidence type="ECO:0000256" key="4">
    <source>
        <dbReference type="ARBA" id="ARBA00023235"/>
    </source>
</evidence>
<dbReference type="GO" id="GO:0003755">
    <property type="term" value="F:peptidyl-prolyl cis-trans isomerase activity"/>
    <property type="evidence" value="ECO:0007669"/>
    <property type="project" value="UniProtKB-UniRule"/>
</dbReference>
<dbReference type="Proteomes" id="UP000288805">
    <property type="component" value="Unassembled WGS sequence"/>
</dbReference>
<comment type="catalytic activity">
    <reaction evidence="1 7">
        <text>[protein]-peptidylproline (omega=180) = [protein]-peptidylproline (omega=0)</text>
        <dbReference type="Rhea" id="RHEA:16237"/>
        <dbReference type="Rhea" id="RHEA-COMP:10747"/>
        <dbReference type="Rhea" id="RHEA-COMP:10748"/>
        <dbReference type="ChEBI" id="CHEBI:83833"/>
        <dbReference type="ChEBI" id="CHEBI:83834"/>
        <dbReference type="EC" id="5.2.1.8"/>
    </reaction>
</comment>
<evidence type="ECO:0000313" key="9">
    <source>
        <dbReference type="EMBL" id="RVW24694.1"/>
    </source>
</evidence>
<dbReference type="PANTHER" id="PTHR45843">
    <property type="entry name" value="PEPTIDYL-PROLYL CIS-TRANS ISOMERASE-LIKE 4"/>
    <property type="match status" value="1"/>
</dbReference>
<evidence type="ECO:0000256" key="1">
    <source>
        <dbReference type="ARBA" id="ARBA00000971"/>
    </source>
</evidence>
<dbReference type="EMBL" id="QGNW01002166">
    <property type="protein sequence ID" value="RVW24694.1"/>
    <property type="molecule type" value="Genomic_DNA"/>
</dbReference>
<comment type="caution">
    <text evidence="9">The sequence shown here is derived from an EMBL/GenBank/DDBJ whole genome shotgun (WGS) entry which is preliminary data.</text>
</comment>
<proteinExistence type="inferred from homology"/>
<feature type="domain" description="RRM" evidence="8">
    <location>
        <begin position="374"/>
        <end position="421"/>
    </location>
</feature>
<evidence type="ECO:0000256" key="5">
    <source>
        <dbReference type="ARBA" id="ARBA00023242"/>
    </source>
</evidence>
<dbReference type="InterPro" id="IPR035542">
    <property type="entry name" value="CRIP"/>
</dbReference>
<dbReference type="EC" id="5.2.1.8" evidence="7"/>
<keyword evidence="3 7" id="KW-0697">Rotamase</keyword>
<name>A0A438CNA9_VITVI</name>
<dbReference type="Pfam" id="PF00076">
    <property type="entry name" value="RRM_1"/>
    <property type="match status" value="1"/>
</dbReference>
<sequence length="522" mass="58967">MHHKAKDGRFSVKSLYRFWIRKDVKIFLQHHLEFFGASKVNLEKSTLFGINVDLDQLARMALVLDCKVLECLFLTWDFHWGISKAGGRITLIYSCLSHTPSYFPSMFKIPSLVALKIEKLQRDFLWSGFEEHAKDNLVSSLASGYPKHLWDTYQWVGCEHCSWVVTSLSLEGHCIGLSKFFQIHSDGDGRWVKNSVLGRIVVRVSTFVLLIPRLFSLAHMDWDPSRTICDMMIISYGGLRNSSRGKGILAELAKQQRVSLLSMGFAVVPFERAFTLLCDGTSVDDDVRLEDDWVPLDEQLDTSELEELIRSKEAHSRAVVLESIGDIPDAEIKPPDNVLFVCKLNPVTEVSASSLIIAFIGMPSMAIALKILLPSILISKIRCEDEDLHTIFSRFGTVISAEIIRDFKTGDSLCYAFIEIEMQIETDVGRICWTLLVTFLPEVIEVLEVEDVFLAPRKTWTMGVEFETNEACEQAYFKHGIELRTSSFPIPIPYCLSQALEALCTGILLVTAVFYSSHAAET</sequence>
<protein>
    <recommendedName>
        <fullName evidence="7">Peptidyl-prolyl cis-trans isomerase</fullName>
        <shortName evidence="7">PPIase</shortName>
        <ecNumber evidence="7">5.2.1.8</ecNumber>
    </recommendedName>
</protein>
<evidence type="ECO:0000256" key="3">
    <source>
        <dbReference type="ARBA" id="ARBA00023110"/>
    </source>
</evidence>
<comment type="similarity">
    <text evidence="7">Belongs to the cyclophilin-type PPIase family. PPIL4 subfamily.</text>
</comment>
<dbReference type="InterPro" id="IPR012677">
    <property type="entry name" value="Nucleotide-bd_a/b_plait_sf"/>
</dbReference>
<keyword evidence="6 7" id="KW-0694">RNA-binding</keyword>
<dbReference type="GO" id="GO:0005634">
    <property type="term" value="C:nucleus"/>
    <property type="evidence" value="ECO:0007669"/>
    <property type="project" value="UniProtKB-SubCell"/>
</dbReference>
<comment type="function">
    <text evidence="7">PPIases accelerate the folding of proteins. It catalyzes the cis-trans isomerization of proline imidic peptide bonds in oligopeptides.</text>
</comment>
<dbReference type="AlphaFoldDB" id="A0A438CNA9"/>
<keyword evidence="5 7" id="KW-0539">Nucleus</keyword>
<evidence type="ECO:0000313" key="10">
    <source>
        <dbReference type="Proteomes" id="UP000288805"/>
    </source>
</evidence>
<accession>A0A438CNA9</accession>
<dbReference type="PANTHER" id="PTHR45843:SF1">
    <property type="entry name" value="PEPTIDYL-PROLYL CIS-TRANS ISOMERASE-LIKE 4"/>
    <property type="match status" value="1"/>
</dbReference>
<evidence type="ECO:0000256" key="6">
    <source>
        <dbReference type="PROSITE-ProRule" id="PRU00176"/>
    </source>
</evidence>
<dbReference type="GO" id="GO:0003723">
    <property type="term" value="F:RNA binding"/>
    <property type="evidence" value="ECO:0007669"/>
    <property type="project" value="UniProtKB-UniRule"/>
</dbReference>